<evidence type="ECO:0000313" key="5">
    <source>
        <dbReference type="EMBL" id="CAE8608322.1"/>
    </source>
</evidence>
<dbReference type="InterPro" id="IPR006843">
    <property type="entry name" value="PAP/fibrillin_dom"/>
</dbReference>
<evidence type="ECO:0000256" key="1">
    <source>
        <dbReference type="ARBA" id="ARBA00004474"/>
    </source>
</evidence>
<feature type="region of interest" description="Disordered" evidence="3">
    <location>
        <begin position="174"/>
        <end position="198"/>
    </location>
</feature>
<protein>
    <recommendedName>
        <fullName evidence="4">Plastid lipid-associated protein/fibrillin conserved domain-containing protein</fullName>
    </recommendedName>
</protein>
<proteinExistence type="predicted"/>
<accession>A0A813F9A3</accession>
<dbReference type="Proteomes" id="UP000654075">
    <property type="component" value="Unassembled WGS sequence"/>
</dbReference>
<comment type="subcellular location">
    <subcellularLocation>
        <location evidence="1">Plastid</location>
    </subcellularLocation>
</comment>
<keyword evidence="2" id="KW-0934">Plastid</keyword>
<feature type="region of interest" description="Disordered" evidence="3">
    <location>
        <begin position="78"/>
        <end position="109"/>
    </location>
</feature>
<dbReference type="EMBL" id="CAJNNW010031875">
    <property type="protein sequence ID" value="CAE8709721.1"/>
    <property type="molecule type" value="Genomic_DNA"/>
</dbReference>
<dbReference type="Proteomes" id="UP000626109">
    <property type="component" value="Unassembled WGS sequence"/>
</dbReference>
<comment type="caution">
    <text evidence="5">The sequence shown here is derived from an EMBL/GenBank/DDBJ whole genome shotgun (WGS) entry which is preliminary data.</text>
</comment>
<organism evidence="5 7">
    <name type="scientific">Polarella glacialis</name>
    <name type="common">Dinoflagellate</name>
    <dbReference type="NCBI Taxonomy" id="89957"/>
    <lineage>
        <taxon>Eukaryota</taxon>
        <taxon>Sar</taxon>
        <taxon>Alveolata</taxon>
        <taxon>Dinophyceae</taxon>
        <taxon>Suessiales</taxon>
        <taxon>Suessiaceae</taxon>
        <taxon>Polarella</taxon>
    </lineage>
</organism>
<evidence type="ECO:0000313" key="7">
    <source>
        <dbReference type="Proteomes" id="UP000654075"/>
    </source>
</evidence>
<evidence type="ECO:0000256" key="2">
    <source>
        <dbReference type="ARBA" id="ARBA00022640"/>
    </source>
</evidence>
<dbReference type="AlphaFoldDB" id="A0A813F9A3"/>
<feature type="domain" description="Plastid lipid-associated protein/fibrillin conserved" evidence="4">
    <location>
        <begin position="219"/>
        <end position="399"/>
    </location>
</feature>
<evidence type="ECO:0000256" key="3">
    <source>
        <dbReference type="SAM" id="MobiDB-lite"/>
    </source>
</evidence>
<sequence length="404" mass="45244">MLQWPIAVVAHVKRRGLIPSRRPSDLRKLHGLVAAVVLLCVSLGSLRSEQPLSHAWASCTQNVGAIIAGRALLGRTPLSSSASGRSESKLRPLRATPSDTNKQEQEAREQLLEAKEAWEQLMEANEAKEQLLEAEEAKEQLQEANNNNNKRAKEQLLEACESFKQKQEAMWDAMDEEEKADKLSGKKKKKTEKEQSSLLEAESFAAQRVELSDELALIRNETIEAIQRLAEMNPTARPNLGWRGYGGVDPSSNALNGTWKLLFTDAADATFKKGRRGAATTFQEIDAAKGWFVNAVDFSDPASKLRGFRVFVEGESAGDKEMLLSFRKVRLLRRSRFPRLFGEINIPLPSPKFLRTIGRVFARVKGGEVNPSDRGAGFELLYVDKDLRVHRTFDGLYFVQRRLA</sequence>
<reference evidence="5" key="1">
    <citation type="submission" date="2021-02" db="EMBL/GenBank/DDBJ databases">
        <authorList>
            <person name="Dougan E. K."/>
            <person name="Rhodes N."/>
            <person name="Thang M."/>
            <person name="Chan C."/>
        </authorList>
    </citation>
    <scope>NUCLEOTIDE SEQUENCE</scope>
</reference>
<dbReference type="EMBL" id="CAJNNV010022760">
    <property type="protein sequence ID" value="CAE8608322.1"/>
    <property type="molecule type" value="Genomic_DNA"/>
</dbReference>
<dbReference type="OrthoDB" id="201398at2759"/>
<evidence type="ECO:0000313" key="6">
    <source>
        <dbReference type="EMBL" id="CAE8709721.1"/>
    </source>
</evidence>
<keyword evidence="7" id="KW-1185">Reference proteome</keyword>
<gene>
    <name evidence="5" type="ORF">PGLA1383_LOCUS26190</name>
    <name evidence="6" type="ORF">PGLA2088_LOCUS35600</name>
</gene>
<evidence type="ECO:0000259" key="4">
    <source>
        <dbReference type="Pfam" id="PF04755"/>
    </source>
</evidence>
<name>A0A813F9A3_POLGL</name>
<dbReference type="Pfam" id="PF04755">
    <property type="entry name" value="PAP_fibrillin"/>
    <property type="match status" value="1"/>
</dbReference>
<dbReference type="GO" id="GO:0009536">
    <property type="term" value="C:plastid"/>
    <property type="evidence" value="ECO:0007669"/>
    <property type="project" value="UniProtKB-SubCell"/>
</dbReference>